<accession>A0A1U7VA69</accession>
<organism evidence="1 2">
    <name type="scientific">Nicotiana sylvestris</name>
    <name type="common">Wood tobacco</name>
    <name type="synonym">South American tobacco</name>
    <dbReference type="NCBI Taxonomy" id="4096"/>
    <lineage>
        <taxon>Eukaryota</taxon>
        <taxon>Viridiplantae</taxon>
        <taxon>Streptophyta</taxon>
        <taxon>Embryophyta</taxon>
        <taxon>Tracheophyta</taxon>
        <taxon>Spermatophyta</taxon>
        <taxon>Magnoliopsida</taxon>
        <taxon>eudicotyledons</taxon>
        <taxon>Gunneridae</taxon>
        <taxon>Pentapetalae</taxon>
        <taxon>asterids</taxon>
        <taxon>lamiids</taxon>
        <taxon>Solanales</taxon>
        <taxon>Solanaceae</taxon>
        <taxon>Nicotianoideae</taxon>
        <taxon>Nicotianeae</taxon>
        <taxon>Nicotiana</taxon>
    </lineage>
</organism>
<dbReference type="STRING" id="4096.A0A1U7VA69"/>
<name>A0A1U7VA69_NICSY</name>
<dbReference type="eggNOG" id="ENOG502S9XW">
    <property type="taxonomic scope" value="Eukaryota"/>
</dbReference>
<dbReference type="RefSeq" id="XP_009763263.1">
    <property type="nucleotide sequence ID" value="XM_009764961.1"/>
</dbReference>
<sequence length="387" mass="45362">MRPGLRKCEARKCKKSTAFARSPTLLLPSQKQRNARKCDPMIANAKTASSCPHRRCGGKDWWLNGEVQGKVETKKAVYLKLVENVDEDERANREHYKLAKKEAKLAVTAAKTATFNRLYEELESRGGDKRLFRLAKVRERKAHDLDQVKCIKDEEDRVLLDNGLIRRRWQTYFHSLLNEEGDMSIVLGDLEFSESRCDFEYCRRIRVDEAEGTMPKMSRGKVTGPDEILVEFWKIVGKEGLELLTRLFNVIRMKKMPEEWRWSTMVPVYKNKGDIQNCNNYRGIKLLRYTMEVWERVIELWVRMNVSIFENQFGFMLPVKVAHVQKMKVAEMRMLRLMCGHIGLDKIRNEVIRDKVVVAPIKDKMREAQFKWFGQVSSHTTKALYCF</sequence>
<dbReference type="PANTHER" id="PTHR47510:SF3">
    <property type="entry name" value="ENDO_EXONUCLEASE_PHOSPHATASE DOMAIN-CONTAINING PROTEIN"/>
    <property type="match status" value="1"/>
</dbReference>
<dbReference type="Proteomes" id="UP000189701">
    <property type="component" value="Unplaced"/>
</dbReference>
<evidence type="ECO:0000313" key="1">
    <source>
        <dbReference type="Proteomes" id="UP000189701"/>
    </source>
</evidence>
<reference evidence="2" key="2">
    <citation type="submission" date="2025-08" db="UniProtKB">
        <authorList>
            <consortium name="RefSeq"/>
        </authorList>
    </citation>
    <scope>IDENTIFICATION</scope>
    <source>
        <tissue evidence="2">Leaf</tissue>
    </source>
</reference>
<proteinExistence type="predicted"/>
<reference evidence="1" key="1">
    <citation type="journal article" date="2013" name="Genome Biol.">
        <title>Reference genomes and transcriptomes of Nicotiana sylvestris and Nicotiana tomentosiformis.</title>
        <authorList>
            <person name="Sierro N."/>
            <person name="Battey J.N."/>
            <person name="Ouadi S."/>
            <person name="Bovet L."/>
            <person name="Goepfert S."/>
            <person name="Bakaher N."/>
            <person name="Peitsch M.C."/>
            <person name="Ivanov N.V."/>
        </authorList>
    </citation>
    <scope>NUCLEOTIDE SEQUENCE [LARGE SCALE GENOMIC DNA]</scope>
</reference>
<keyword evidence="1" id="KW-1185">Reference proteome</keyword>
<evidence type="ECO:0000313" key="2">
    <source>
        <dbReference type="RefSeq" id="XP_009763263.1"/>
    </source>
</evidence>
<dbReference type="AlphaFoldDB" id="A0A1U7VA69"/>
<dbReference type="PANTHER" id="PTHR47510">
    <property type="entry name" value="REVERSE TRANSCRIPTASE DOMAIN-CONTAINING PROTEIN"/>
    <property type="match status" value="1"/>
</dbReference>
<protein>
    <submittedName>
        <fullName evidence="2">Uncharacterized protein LOC104215207</fullName>
    </submittedName>
</protein>
<gene>
    <name evidence="2" type="primary">LOC104215207</name>
</gene>